<name>A0A975J312_9BACT</name>
<dbReference type="RefSeq" id="WP_211634472.1">
    <property type="nucleotide sequence ID" value="NZ_CP073100.1"/>
</dbReference>
<keyword evidence="2" id="KW-1185">Reference proteome</keyword>
<organism evidence="1 2">
    <name type="scientific">Luteolibacter ambystomatis</name>
    <dbReference type="NCBI Taxonomy" id="2824561"/>
    <lineage>
        <taxon>Bacteria</taxon>
        <taxon>Pseudomonadati</taxon>
        <taxon>Verrucomicrobiota</taxon>
        <taxon>Verrucomicrobiia</taxon>
        <taxon>Verrucomicrobiales</taxon>
        <taxon>Verrucomicrobiaceae</taxon>
        <taxon>Luteolibacter</taxon>
    </lineage>
</organism>
<dbReference type="Proteomes" id="UP000676169">
    <property type="component" value="Chromosome"/>
</dbReference>
<sequence length="197" mass="20676">MSMTCPIQVSVLPAFTLTGLSRDRLEIREGGEAGAWRSIDGADSVSLVIDAEEVEPDIGLLAIPEHLQDSWWAVADDLLTTHAGLEKPSAAYESFVAALAGFLRFKKVPLGDTPRCDVLVSAAGQEFSGIGVDGSVASAVILVNLGDEPVHVNFGSGVGSPVRLRLEPREGSWIRGGIAFDVGTLGMLAPAVLLRIA</sequence>
<evidence type="ECO:0000313" key="2">
    <source>
        <dbReference type="Proteomes" id="UP000676169"/>
    </source>
</evidence>
<evidence type="ECO:0000313" key="1">
    <source>
        <dbReference type="EMBL" id="QUE53128.1"/>
    </source>
</evidence>
<proteinExistence type="predicted"/>
<accession>A0A975J312</accession>
<dbReference type="AlphaFoldDB" id="A0A975J312"/>
<protein>
    <submittedName>
        <fullName evidence="1">Uncharacterized protein</fullName>
    </submittedName>
</protein>
<gene>
    <name evidence="1" type="ORF">KBB96_09570</name>
</gene>
<dbReference type="KEGG" id="lamb:KBB96_09570"/>
<dbReference type="EMBL" id="CP073100">
    <property type="protein sequence ID" value="QUE53128.1"/>
    <property type="molecule type" value="Genomic_DNA"/>
</dbReference>
<reference evidence="1" key="1">
    <citation type="submission" date="2021-04" db="EMBL/GenBank/DDBJ databases">
        <title>Luteolibacter sp. 32A isolated from the skin of an Anderson's salamander (Ambystoma andersonii).</title>
        <authorList>
            <person name="Spergser J."/>
            <person name="Busse H.-J."/>
        </authorList>
    </citation>
    <scope>NUCLEOTIDE SEQUENCE</scope>
    <source>
        <strain evidence="1">32A</strain>
    </source>
</reference>